<evidence type="ECO:0000256" key="3">
    <source>
        <dbReference type="ARBA" id="ARBA00022475"/>
    </source>
</evidence>
<dbReference type="Gene3D" id="1.10.3720.10">
    <property type="entry name" value="MetI-like"/>
    <property type="match status" value="1"/>
</dbReference>
<keyword evidence="3" id="KW-1003">Cell membrane</keyword>
<dbReference type="AlphaFoldDB" id="A0A8J6PMJ0"/>
<feature type="domain" description="ABC transmembrane type-1" evidence="9">
    <location>
        <begin position="68"/>
        <end position="256"/>
    </location>
</feature>
<evidence type="ECO:0000256" key="4">
    <source>
        <dbReference type="ARBA" id="ARBA00022519"/>
    </source>
</evidence>
<comment type="similarity">
    <text evidence="8">Belongs to the binding-protein-dependent transport system permease family.</text>
</comment>
<dbReference type="SUPFAM" id="SSF161098">
    <property type="entry name" value="MetI-like"/>
    <property type="match status" value="1"/>
</dbReference>
<keyword evidence="6 8" id="KW-1133">Transmembrane helix</keyword>
<name>A0A8J6PMJ0_9HYPH</name>
<keyword evidence="5 8" id="KW-0812">Transmembrane</keyword>
<feature type="transmembrane region" description="Helical" evidence="8">
    <location>
        <begin position="133"/>
        <end position="152"/>
    </location>
</feature>
<evidence type="ECO:0000259" key="9">
    <source>
        <dbReference type="PROSITE" id="PS50928"/>
    </source>
</evidence>
<evidence type="ECO:0000313" key="11">
    <source>
        <dbReference type="Proteomes" id="UP000643405"/>
    </source>
</evidence>
<evidence type="ECO:0000256" key="2">
    <source>
        <dbReference type="ARBA" id="ARBA00022448"/>
    </source>
</evidence>
<evidence type="ECO:0000256" key="5">
    <source>
        <dbReference type="ARBA" id="ARBA00022692"/>
    </source>
</evidence>
<feature type="transmembrane region" description="Helical" evidence="8">
    <location>
        <begin position="67"/>
        <end position="91"/>
    </location>
</feature>
<dbReference type="GO" id="GO:0005886">
    <property type="term" value="C:plasma membrane"/>
    <property type="evidence" value="ECO:0007669"/>
    <property type="project" value="UniProtKB-SubCell"/>
</dbReference>
<keyword evidence="11" id="KW-1185">Reference proteome</keyword>
<evidence type="ECO:0000256" key="8">
    <source>
        <dbReference type="RuleBase" id="RU363032"/>
    </source>
</evidence>
<feature type="transmembrane region" description="Helical" evidence="8">
    <location>
        <begin position="237"/>
        <end position="256"/>
    </location>
</feature>
<evidence type="ECO:0000256" key="6">
    <source>
        <dbReference type="ARBA" id="ARBA00022989"/>
    </source>
</evidence>
<feature type="transmembrane region" description="Helical" evidence="8">
    <location>
        <begin position="103"/>
        <end position="127"/>
    </location>
</feature>
<dbReference type="PROSITE" id="PS50928">
    <property type="entry name" value="ABC_TM1"/>
    <property type="match status" value="1"/>
</dbReference>
<comment type="subcellular location">
    <subcellularLocation>
        <location evidence="1">Cell inner membrane</location>
        <topology evidence="1">Multi-pass membrane protein</topology>
    </subcellularLocation>
    <subcellularLocation>
        <location evidence="8">Cell membrane</location>
        <topology evidence="8">Multi-pass membrane protein</topology>
    </subcellularLocation>
</comment>
<protein>
    <submittedName>
        <fullName evidence="10">ABC transporter permease</fullName>
    </submittedName>
</protein>
<organism evidence="10 11">
    <name type="scientific">Oryzicola mucosus</name>
    <dbReference type="NCBI Taxonomy" id="2767425"/>
    <lineage>
        <taxon>Bacteria</taxon>
        <taxon>Pseudomonadati</taxon>
        <taxon>Pseudomonadota</taxon>
        <taxon>Alphaproteobacteria</taxon>
        <taxon>Hyphomicrobiales</taxon>
        <taxon>Phyllobacteriaceae</taxon>
        <taxon>Oryzicola</taxon>
    </lineage>
</organism>
<dbReference type="RefSeq" id="WP_188165497.1">
    <property type="nucleotide sequence ID" value="NZ_JACVVX010000004.1"/>
</dbReference>
<sequence length="268" mass="29018">MASFLIPSWVRLAARIFIVVTVIFLLAPLVVVVGVSFSESQFIAFPPDGLSLRWYQTVLSDTVYTSAFWTSIRIALLVTVSATVLGGAAAIALHRRMLPGSAFLATFFLSPLVLPTIIYAIGMLMFWSAVFGPVSFVTLWIGHTVIAIPYVVRTTLAVLSESDPFLEEAARTMGAGRIQRLLYVVIPQGLPGLGAGAFFAFNISFDEAVLSLFLRKPGLTTLPVQIYGQLEFSPDPSVAAVSTIMIALTVVLILVIDRMLGLQRFAST</sequence>
<evidence type="ECO:0000256" key="1">
    <source>
        <dbReference type="ARBA" id="ARBA00004429"/>
    </source>
</evidence>
<reference evidence="10" key="1">
    <citation type="submission" date="2020-09" db="EMBL/GenBank/DDBJ databases">
        <title>Genome seq and assembly of Tianweitania sp.</title>
        <authorList>
            <person name="Chhetri G."/>
        </authorList>
    </citation>
    <scope>NUCLEOTIDE SEQUENCE</scope>
    <source>
        <strain evidence="10">Rool2</strain>
    </source>
</reference>
<gene>
    <name evidence="10" type="ORF">ICI42_15650</name>
</gene>
<proteinExistence type="inferred from homology"/>
<evidence type="ECO:0000256" key="7">
    <source>
        <dbReference type="ARBA" id="ARBA00023136"/>
    </source>
</evidence>
<dbReference type="InterPro" id="IPR000515">
    <property type="entry name" value="MetI-like"/>
</dbReference>
<evidence type="ECO:0000313" key="10">
    <source>
        <dbReference type="EMBL" id="MBD0416091.1"/>
    </source>
</evidence>
<dbReference type="PANTHER" id="PTHR43357:SF4">
    <property type="entry name" value="INNER MEMBRANE ABC TRANSPORTER PERMEASE PROTEIN YDCV"/>
    <property type="match status" value="1"/>
</dbReference>
<keyword evidence="7 8" id="KW-0472">Membrane</keyword>
<accession>A0A8J6PMJ0</accession>
<keyword evidence="2 8" id="KW-0813">Transport</keyword>
<comment type="caution">
    <text evidence="10">The sequence shown here is derived from an EMBL/GenBank/DDBJ whole genome shotgun (WGS) entry which is preliminary data.</text>
</comment>
<keyword evidence="4" id="KW-0997">Cell inner membrane</keyword>
<dbReference type="InterPro" id="IPR035906">
    <property type="entry name" value="MetI-like_sf"/>
</dbReference>
<feature type="transmembrane region" description="Helical" evidence="8">
    <location>
        <begin position="181"/>
        <end position="205"/>
    </location>
</feature>
<dbReference type="CDD" id="cd06261">
    <property type="entry name" value="TM_PBP2"/>
    <property type="match status" value="1"/>
</dbReference>
<dbReference type="PANTHER" id="PTHR43357">
    <property type="entry name" value="INNER MEMBRANE ABC TRANSPORTER PERMEASE PROTEIN YDCV"/>
    <property type="match status" value="1"/>
</dbReference>
<feature type="transmembrane region" description="Helical" evidence="8">
    <location>
        <begin position="12"/>
        <end position="37"/>
    </location>
</feature>
<dbReference type="GO" id="GO:0055085">
    <property type="term" value="P:transmembrane transport"/>
    <property type="evidence" value="ECO:0007669"/>
    <property type="project" value="InterPro"/>
</dbReference>
<dbReference type="EMBL" id="JACVVX010000004">
    <property type="protein sequence ID" value="MBD0416091.1"/>
    <property type="molecule type" value="Genomic_DNA"/>
</dbReference>
<dbReference type="Proteomes" id="UP000643405">
    <property type="component" value="Unassembled WGS sequence"/>
</dbReference>
<dbReference type="Pfam" id="PF00528">
    <property type="entry name" value="BPD_transp_1"/>
    <property type="match status" value="1"/>
</dbReference>